<protein>
    <recommendedName>
        <fullName evidence="3">Reverse transcriptase domain-containing protein</fullName>
    </recommendedName>
</protein>
<name>A0AAD9JFC7_9ANNE</name>
<keyword evidence="2" id="KW-1185">Reference proteome</keyword>
<proteinExistence type="predicted"/>
<dbReference type="AlphaFoldDB" id="A0AAD9JFC7"/>
<reference evidence="1" key="1">
    <citation type="journal article" date="2023" name="Mol. Biol. Evol.">
        <title>Third-Generation Sequencing Reveals the Adaptive Role of the Epigenome in Three Deep-Sea Polychaetes.</title>
        <authorList>
            <person name="Perez M."/>
            <person name="Aroh O."/>
            <person name="Sun Y."/>
            <person name="Lan Y."/>
            <person name="Juniper S.K."/>
            <person name="Young C.R."/>
            <person name="Angers B."/>
            <person name="Qian P.Y."/>
        </authorList>
    </citation>
    <scope>NUCLEOTIDE SEQUENCE</scope>
    <source>
        <strain evidence="1">P08H-3</strain>
    </source>
</reference>
<evidence type="ECO:0008006" key="3">
    <source>
        <dbReference type="Google" id="ProtNLM"/>
    </source>
</evidence>
<evidence type="ECO:0000313" key="1">
    <source>
        <dbReference type="EMBL" id="KAK2152118.1"/>
    </source>
</evidence>
<gene>
    <name evidence="1" type="ORF">LSH36_339g03026</name>
</gene>
<sequence>MKVINWNEHKNNLKKTQFSQKGPRSILDILIGVNQADLHYYLRDIREQPGEPIAKLTPLGWTSIDYTSVYSANYSCETALISVGDDILWAMEDKKVTVFAAIDLSEAFDTVEHEK</sequence>
<evidence type="ECO:0000313" key="2">
    <source>
        <dbReference type="Proteomes" id="UP001208570"/>
    </source>
</evidence>
<dbReference type="EMBL" id="JAODUP010000339">
    <property type="protein sequence ID" value="KAK2152118.1"/>
    <property type="molecule type" value="Genomic_DNA"/>
</dbReference>
<organism evidence="1 2">
    <name type="scientific">Paralvinella palmiformis</name>
    <dbReference type="NCBI Taxonomy" id="53620"/>
    <lineage>
        <taxon>Eukaryota</taxon>
        <taxon>Metazoa</taxon>
        <taxon>Spiralia</taxon>
        <taxon>Lophotrochozoa</taxon>
        <taxon>Annelida</taxon>
        <taxon>Polychaeta</taxon>
        <taxon>Sedentaria</taxon>
        <taxon>Canalipalpata</taxon>
        <taxon>Terebellida</taxon>
        <taxon>Terebelliformia</taxon>
        <taxon>Alvinellidae</taxon>
        <taxon>Paralvinella</taxon>
    </lineage>
</organism>
<accession>A0AAD9JFC7</accession>
<dbReference type="Proteomes" id="UP001208570">
    <property type="component" value="Unassembled WGS sequence"/>
</dbReference>
<comment type="caution">
    <text evidence="1">The sequence shown here is derived from an EMBL/GenBank/DDBJ whole genome shotgun (WGS) entry which is preliminary data.</text>
</comment>